<reference evidence="5" key="2">
    <citation type="submission" date="2020-09" db="EMBL/GenBank/DDBJ databases">
        <authorList>
            <person name="Sun Q."/>
            <person name="Ohkuma M."/>
        </authorList>
    </citation>
    <scope>NUCLEOTIDE SEQUENCE</scope>
    <source>
        <strain evidence="5">JCM 17251</strain>
    </source>
</reference>
<feature type="domain" description="TPM" evidence="4">
    <location>
        <begin position="31"/>
        <end position="154"/>
    </location>
</feature>
<dbReference type="RefSeq" id="WP_188859223.1">
    <property type="nucleotide sequence ID" value="NZ_BMOS01000039.1"/>
</dbReference>
<keyword evidence="6" id="KW-1185">Reference proteome</keyword>
<feature type="signal peptide" evidence="3">
    <location>
        <begin position="1"/>
        <end position="26"/>
    </location>
</feature>
<evidence type="ECO:0000313" key="6">
    <source>
        <dbReference type="Proteomes" id="UP000624041"/>
    </source>
</evidence>
<keyword evidence="2" id="KW-0472">Membrane</keyword>
<feature type="region of interest" description="Disordered" evidence="1">
    <location>
        <begin position="225"/>
        <end position="264"/>
    </location>
</feature>
<protein>
    <submittedName>
        <fullName evidence="5">UPF0603 protein YdjH</fullName>
    </submittedName>
</protein>
<dbReference type="Gene3D" id="3.10.310.50">
    <property type="match status" value="1"/>
</dbReference>
<evidence type="ECO:0000256" key="3">
    <source>
        <dbReference type="SAM" id="SignalP"/>
    </source>
</evidence>
<gene>
    <name evidence="5" type="primary">ydjH</name>
    <name evidence="5" type="ORF">GCM10007971_34790</name>
</gene>
<feature type="compositionally biased region" description="Gly residues" evidence="1">
    <location>
        <begin position="239"/>
        <end position="264"/>
    </location>
</feature>
<dbReference type="EMBL" id="BMOS01000039">
    <property type="protein sequence ID" value="GGN65683.1"/>
    <property type="molecule type" value="Genomic_DNA"/>
</dbReference>
<dbReference type="Pfam" id="PF04536">
    <property type="entry name" value="TPM_phosphatase"/>
    <property type="match status" value="1"/>
</dbReference>
<keyword evidence="2" id="KW-0812">Transmembrane</keyword>
<keyword evidence="3" id="KW-0732">Signal</keyword>
<evidence type="ECO:0000259" key="4">
    <source>
        <dbReference type="Pfam" id="PF04536"/>
    </source>
</evidence>
<feature type="transmembrane region" description="Helical" evidence="2">
    <location>
        <begin position="175"/>
        <end position="194"/>
    </location>
</feature>
<proteinExistence type="predicted"/>
<dbReference type="Proteomes" id="UP000624041">
    <property type="component" value="Unassembled WGS sequence"/>
</dbReference>
<dbReference type="AlphaFoldDB" id="A0A918D592"/>
<feature type="chain" id="PRO_5036997352" evidence="3">
    <location>
        <begin position="27"/>
        <end position="264"/>
    </location>
</feature>
<accession>A0A918D592</accession>
<evidence type="ECO:0000256" key="2">
    <source>
        <dbReference type="SAM" id="Phobius"/>
    </source>
</evidence>
<comment type="caution">
    <text evidence="5">The sequence shown here is derived from an EMBL/GenBank/DDBJ whole genome shotgun (WGS) entry which is preliminary data.</text>
</comment>
<name>A0A918D592_9BACI</name>
<sequence>MFMNRLSKSAIIFIAFFFLFTTPAFADVERIYDEAGLLDANQIKQLEKKAASYFSEWSTDFIVVTTNDIEGKSLKRYTQDISDELEEKLNRPEDNMVILTIYIESSADREAYIAGFGKGEEYVDDARIQLILDHIIPDLANDDYFEAFELFFEKSAEYLNIRPGVNPESIFLNTYLQLGVAITLGGLIVFIMAYSSGGKSTVTSGTYLNRNNSRIVRKHDRYLRKTVTRKRKPSNNSNSGGGGGFGGGGVTRAGRSHSGGGRKF</sequence>
<reference evidence="5" key="1">
    <citation type="journal article" date="2014" name="Int. J. Syst. Evol. Microbiol.">
        <title>Complete genome sequence of Corynebacterium casei LMG S-19264T (=DSM 44701T), isolated from a smear-ripened cheese.</title>
        <authorList>
            <consortium name="US DOE Joint Genome Institute (JGI-PGF)"/>
            <person name="Walter F."/>
            <person name="Albersmeier A."/>
            <person name="Kalinowski J."/>
            <person name="Ruckert C."/>
        </authorList>
    </citation>
    <scope>NUCLEOTIDE SEQUENCE</scope>
    <source>
        <strain evidence="5">JCM 17251</strain>
    </source>
</reference>
<evidence type="ECO:0000313" key="5">
    <source>
        <dbReference type="EMBL" id="GGN65683.1"/>
    </source>
</evidence>
<dbReference type="InterPro" id="IPR007621">
    <property type="entry name" value="TPM_dom"/>
</dbReference>
<evidence type="ECO:0000256" key="1">
    <source>
        <dbReference type="SAM" id="MobiDB-lite"/>
    </source>
</evidence>
<keyword evidence="2" id="KW-1133">Transmembrane helix</keyword>
<organism evidence="5 6">
    <name type="scientific">Oceanobacillus indicireducens</name>
    <dbReference type="NCBI Taxonomy" id="1004261"/>
    <lineage>
        <taxon>Bacteria</taxon>
        <taxon>Bacillati</taxon>
        <taxon>Bacillota</taxon>
        <taxon>Bacilli</taxon>
        <taxon>Bacillales</taxon>
        <taxon>Bacillaceae</taxon>
        <taxon>Oceanobacillus</taxon>
    </lineage>
</organism>